<dbReference type="AlphaFoldDB" id="A0A7I8JQM5"/>
<keyword evidence="1" id="KW-1133">Transmembrane helix</keyword>
<dbReference type="Proteomes" id="UP001189122">
    <property type="component" value="Unassembled WGS sequence"/>
</dbReference>
<keyword evidence="1" id="KW-0472">Membrane</keyword>
<dbReference type="EMBL" id="LR743603">
    <property type="protein sequence ID" value="CAA2632923.1"/>
    <property type="molecule type" value="Genomic_DNA"/>
</dbReference>
<evidence type="ECO:0000313" key="2">
    <source>
        <dbReference type="EMBL" id="CAA2632923.1"/>
    </source>
</evidence>
<keyword evidence="1" id="KW-0812">Transmembrane</keyword>
<organism evidence="2">
    <name type="scientific">Spirodela intermedia</name>
    <name type="common">Intermediate duckweed</name>
    <dbReference type="NCBI Taxonomy" id="51605"/>
    <lineage>
        <taxon>Eukaryota</taxon>
        <taxon>Viridiplantae</taxon>
        <taxon>Streptophyta</taxon>
        <taxon>Embryophyta</taxon>
        <taxon>Tracheophyta</taxon>
        <taxon>Spermatophyta</taxon>
        <taxon>Magnoliopsida</taxon>
        <taxon>Liliopsida</taxon>
        <taxon>Araceae</taxon>
        <taxon>Lemnoideae</taxon>
        <taxon>Spirodela</taxon>
    </lineage>
</organism>
<gene>
    <name evidence="2" type="ORF">SI7747_16018482</name>
</gene>
<accession>A0A7I8JQM5</accession>
<feature type="transmembrane region" description="Helical" evidence="1">
    <location>
        <begin position="48"/>
        <end position="72"/>
    </location>
</feature>
<protein>
    <submittedName>
        <fullName evidence="2">Uncharacterized protein</fullName>
    </submittedName>
</protein>
<reference evidence="2 3" key="1">
    <citation type="submission" date="2019-12" db="EMBL/GenBank/DDBJ databases">
        <authorList>
            <person name="Scholz U."/>
            <person name="Mascher M."/>
            <person name="Fiebig A."/>
        </authorList>
    </citation>
    <scope>NUCLEOTIDE SEQUENCE</scope>
</reference>
<dbReference type="EMBL" id="CACRZD030000016">
    <property type="protein sequence ID" value="CAA6672071.1"/>
    <property type="molecule type" value="Genomic_DNA"/>
</dbReference>
<proteinExistence type="predicted"/>
<name>A0A7I8JQM5_SPIIN</name>
<evidence type="ECO:0000256" key="1">
    <source>
        <dbReference type="SAM" id="Phobius"/>
    </source>
</evidence>
<keyword evidence="3" id="KW-1185">Reference proteome</keyword>
<sequence>MWFGLYLSSNLSLLFVDSGSLVDSRVEDSESVDSKSGFFPKIRALWIQANIFFLLCITLLVGDDVLIFYLYFSKKNILSFNFRLFNLIIYYYKYSQVSI</sequence>
<evidence type="ECO:0000313" key="3">
    <source>
        <dbReference type="Proteomes" id="UP001189122"/>
    </source>
</evidence>